<feature type="domain" description="Secretion system C-terminal sorting" evidence="3">
    <location>
        <begin position="413"/>
        <end position="479"/>
    </location>
</feature>
<evidence type="ECO:0000256" key="1">
    <source>
        <dbReference type="ARBA" id="ARBA00022729"/>
    </source>
</evidence>
<protein>
    <submittedName>
        <fullName evidence="4">T9SS type A sorting domain-containing protein</fullName>
    </submittedName>
</protein>
<accession>A0A3S9MXV3</accession>
<dbReference type="EMBL" id="CP034549">
    <property type="protein sequence ID" value="AZQ43962.1"/>
    <property type="molecule type" value="Genomic_DNA"/>
</dbReference>
<dbReference type="Gene3D" id="2.120.10.30">
    <property type="entry name" value="TolB, C-terminal domain"/>
    <property type="match status" value="1"/>
</dbReference>
<dbReference type="SUPFAM" id="SSF69304">
    <property type="entry name" value="Tricorn protease N-terminal domain"/>
    <property type="match status" value="1"/>
</dbReference>
<feature type="signal peptide" evidence="2">
    <location>
        <begin position="1"/>
        <end position="19"/>
    </location>
</feature>
<keyword evidence="1 2" id="KW-0732">Signal</keyword>
<feature type="chain" id="PRO_5019554596" evidence="2">
    <location>
        <begin position="20"/>
        <end position="482"/>
    </location>
</feature>
<evidence type="ECO:0000256" key="2">
    <source>
        <dbReference type="SAM" id="SignalP"/>
    </source>
</evidence>
<name>A0A3S9MXV3_9FLAO</name>
<dbReference type="KEGG" id="noj:EJ995_06840"/>
<dbReference type="Proteomes" id="UP000279600">
    <property type="component" value="Chromosome"/>
</dbReference>
<dbReference type="Pfam" id="PF18962">
    <property type="entry name" value="Por_Secre_tail"/>
    <property type="match status" value="1"/>
</dbReference>
<evidence type="ECO:0000313" key="4">
    <source>
        <dbReference type="EMBL" id="AZQ43962.1"/>
    </source>
</evidence>
<reference evidence="4 5" key="1">
    <citation type="submission" date="2018-12" db="EMBL/GenBank/DDBJ databases">
        <title>Complete genome of Nonlabens sp. MJ115.</title>
        <authorList>
            <person name="Choi H.S."/>
            <person name="Jung J."/>
        </authorList>
    </citation>
    <scope>NUCLEOTIDE SEQUENCE [LARGE SCALE GENOMIC DNA]</scope>
    <source>
        <strain evidence="4 5">MJ115</strain>
    </source>
</reference>
<evidence type="ECO:0000259" key="3">
    <source>
        <dbReference type="Pfam" id="PF18962"/>
    </source>
</evidence>
<proteinExistence type="predicted"/>
<dbReference type="RefSeq" id="WP_126446925.1">
    <property type="nucleotide sequence ID" value="NZ_CP034549.1"/>
</dbReference>
<dbReference type="InterPro" id="IPR011042">
    <property type="entry name" value="6-blade_b-propeller_TolB-like"/>
</dbReference>
<sequence length="482" mass="52134">MKKIYSMFTLLLLTAVAFAQTPTQLFDIYPGFEEDGDPNQSAPNNLFVFGDQVFFGADDASGSLTDGEDAGRELYATNGSELNFVKDIRPGSGAGSSPFNFFVLNNQLYFTANDGASELWTSDGTEEGTTKVDLFPARNGDVPNNAVVAGDIAYLTVNLDNGNNQLASFDGTDAQVLPNVIDGEIVAATAVTFYNDLVFAYMETNLQEEELGRELYSYNPATSTYSLVKDIATGDANSGISNFTIANDMLYFEAQGNLWQSDGTSDGTVENPAAASLGMNGTSNYFEYNGDVLFEGDTGAGDQLWILDTETGIITQLSNNSGEFQDHNPSDYVVYNNAVYYAGTANNDGERNLYRTNGAEIRKIDGTVDDVDDLVVLGDQIIFEGNNGDGRELFSFNAATASIERFENGAITLYPNPSIDGEIRFTGTVSNDMNYNVYDLSGRSVQSGEINNASIKHNLKTGVYFVSVSNSEISKTIKFAVK</sequence>
<dbReference type="OrthoDB" id="1489153at2"/>
<dbReference type="NCBIfam" id="TIGR04183">
    <property type="entry name" value="Por_Secre_tail"/>
    <property type="match status" value="1"/>
</dbReference>
<gene>
    <name evidence="4" type="ORF">EJ995_06840</name>
</gene>
<organism evidence="4 5">
    <name type="scientific">Nonlabens ponticola</name>
    <dbReference type="NCBI Taxonomy" id="2496866"/>
    <lineage>
        <taxon>Bacteria</taxon>
        <taxon>Pseudomonadati</taxon>
        <taxon>Bacteroidota</taxon>
        <taxon>Flavobacteriia</taxon>
        <taxon>Flavobacteriales</taxon>
        <taxon>Flavobacteriaceae</taxon>
        <taxon>Nonlabens</taxon>
    </lineage>
</organism>
<dbReference type="AlphaFoldDB" id="A0A3S9MXV3"/>
<evidence type="ECO:0000313" key="5">
    <source>
        <dbReference type="Proteomes" id="UP000279600"/>
    </source>
</evidence>
<dbReference type="InterPro" id="IPR026444">
    <property type="entry name" value="Secre_tail"/>
</dbReference>
<keyword evidence="5" id="KW-1185">Reference proteome</keyword>